<accession>A0A074V8S0</accession>
<dbReference type="Pfam" id="PF08274">
    <property type="entry name" value="Zn_Ribbon_YjdM"/>
    <property type="match status" value="1"/>
</dbReference>
<dbReference type="PANTHER" id="PTHR30305:SF3">
    <property type="entry name" value="PROTEIN YJDM"/>
    <property type="match status" value="1"/>
</dbReference>
<dbReference type="AlphaFoldDB" id="A0A074V8S0"/>
<feature type="domain" description="Protein YjdM C-terminal" evidence="2">
    <location>
        <begin position="46"/>
        <end position="112"/>
    </location>
</feature>
<dbReference type="SUPFAM" id="SSF57783">
    <property type="entry name" value="Zinc beta-ribbon"/>
    <property type="match status" value="1"/>
</dbReference>
<dbReference type="SUPFAM" id="SSF82057">
    <property type="entry name" value="Prokaryotic SH3-related domain"/>
    <property type="match status" value="1"/>
</dbReference>
<gene>
    <name evidence="4" type="ORF">SASC598J21_019730</name>
</gene>
<sequence length="112" mass="12042">MSESTPICPQCASEQNYFDGSFTVCLECGHEWDAASNTGSSQELDVKDSNGNPLSTGDDVILIKDLKLKGSSTVLKKGAKAKGIRLVEGDHEIDCKIDGMKIMLKACFVKKA</sequence>
<evidence type="ECO:0000259" key="2">
    <source>
        <dbReference type="Pfam" id="PF03831"/>
    </source>
</evidence>
<dbReference type="Gene3D" id="2.20.25.10">
    <property type="match status" value="1"/>
</dbReference>
<evidence type="ECO:0000313" key="5">
    <source>
        <dbReference type="Proteomes" id="UP000027644"/>
    </source>
</evidence>
<dbReference type="Proteomes" id="UP000027644">
    <property type="component" value="Unassembled WGS sequence"/>
</dbReference>
<dbReference type="InterPro" id="IPR013988">
    <property type="entry name" value="YjdM_C"/>
</dbReference>
<feature type="domain" description="Protein YjdM N-terminal" evidence="3">
    <location>
        <begin position="5"/>
        <end position="33"/>
    </location>
</feature>
<dbReference type="PANTHER" id="PTHR30305">
    <property type="entry name" value="PROTEIN YJDM-RELATED"/>
    <property type="match status" value="1"/>
</dbReference>
<evidence type="ECO:0000256" key="1">
    <source>
        <dbReference type="ARBA" id="ARBA00009248"/>
    </source>
</evidence>
<dbReference type="EMBL" id="AVQL01000453">
    <property type="protein sequence ID" value="KEQ00272.1"/>
    <property type="molecule type" value="Genomic_DNA"/>
</dbReference>
<dbReference type="InterPro" id="IPR004624">
    <property type="entry name" value="YjdM"/>
</dbReference>
<dbReference type="Pfam" id="PF03831">
    <property type="entry name" value="YjdM"/>
    <property type="match status" value="1"/>
</dbReference>
<comment type="similarity">
    <text evidence="1">Belongs to the YjdM family.</text>
</comment>
<reference evidence="4 5" key="1">
    <citation type="journal article" date="2014" name="PLoS Genet.">
        <title>Hidden diversity in honey bee gut symbionts detected by single-cell genomics.</title>
        <authorList>
            <person name="Engel P."/>
            <person name="Stepanauskas R."/>
            <person name="Moran N."/>
        </authorList>
    </citation>
    <scope>NUCLEOTIDE SEQUENCE [LARGE SCALE GENOMIC DNA]</scope>
    <source>
        <strain evidence="4 5">SCGC AB-598-J21</strain>
    </source>
</reference>
<evidence type="ECO:0000259" key="3">
    <source>
        <dbReference type="Pfam" id="PF08274"/>
    </source>
</evidence>
<protein>
    <submittedName>
        <fullName evidence="4">Putative Zn-ribbon-containing protein involved in phosphonate metabolism</fullName>
    </submittedName>
</protein>
<dbReference type="InterPro" id="IPR013987">
    <property type="entry name" value="YjdM_N"/>
</dbReference>
<dbReference type="Gene3D" id="2.30.30.40">
    <property type="entry name" value="SH3 Domains"/>
    <property type="match status" value="1"/>
</dbReference>
<name>A0A074V8S0_9NEIS</name>
<dbReference type="NCBIfam" id="TIGR00686">
    <property type="entry name" value="phnA"/>
    <property type="match status" value="1"/>
</dbReference>
<evidence type="ECO:0000313" key="4">
    <source>
        <dbReference type="EMBL" id="KEQ00272.1"/>
    </source>
</evidence>
<organism evidence="4 5">
    <name type="scientific">Snodgrassella alvi SCGC AB-598-J21</name>
    <dbReference type="NCBI Taxonomy" id="1385367"/>
    <lineage>
        <taxon>Bacteria</taxon>
        <taxon>Pseudomonadati</taxon>
        <taxon>Pseudomonadota</taxon>
        <taxon>Betaproteobacteria</taxon>
        <taxon>Neisseriales</taxon>
        <taxon>Neisseriaceae</taxon>
        <taxon>Snodgrassella</taxon>
    </lineage>
</organism>
<proteinExistence type="inferred from homology"/>
<comment type="caution">
    <text evidence="4">The sequence shown here is derived from an EMBL/GenBank/DDBJ whole genome shotgun (WGS) entry which is preliminary data.</text>
</comment>